<reference evidence="1 2" key="1">
    <citation type="submission" date="2018-10" db="EMBL/GenBank/DDBJ databases">
        <title>Pan-genome distribution and transcriptional activeness of fungal secondary metabolism genes in Aspergillus section Fumigati.</title>
        <authorList>
            <person name="Takahashi H."/>
            <person name="Umemura M."/>
            <person name="Ninomiya A."/>
            <person name="Kusuya Y."/>
            <person name="Urayama S."/>
            <person name="Shimizu M."/>
            <person name="Watanabe A."/>
            <person name="Kamei K."/>
            <person name="Yaguchi T."/>
            <person name="Hagiwara D."/>
        </authorList>
    </citation>
    <scope>NUCLEOTIDE SEQUENCE [LARGE SCALE GENOMIC DNA]</scope>
    <source>
        <strain evidence="1 2">IFM 55266</strain>
    </source>
</reference>
<dbReference type="EMBL" id="BHVY01000001">
    <property type="protein sequence ID" value="GIJ81636.1"/>
    <property type="molecule type" value="Genomic_DNA"/>
</dbReference>
<dbReference type="RefSeq" id="XP_043152383.1">
    <property type="nucleotide sequence ID" value="XM_043296448.1"/>
</dbReference>
<dbReference type="Proteomes" id="UP001043456">
    <property type="component" value="Unassembled WGS sequence"/>
</dbReference>
<organism evidence="1 2">
    <name type="scientific">Aspergillus pseudoviridinutans</name>
    <dbReference type="NCBI Taxonomy" id="1517512"/>
    <lineage>
        <taxon>Eukaryota</taxon>
        <taxon>Fungi</taxon>
        <taxon>Dikarya</taxon>
        <taxon>Ascomycota</taxon>
        <taxon>Pezizomycotina</taxon>
        <taxon>Eurotiomycetes</taxon>
        <taxon>Eurotiomycetidae</taxon>
        <taxon>Eurotiales</taxon>
        <taxon>Aspergillaceae</taxon>
        <taxon>Aspergillus</taxon>
        <taxon>Aspergillus subgen. Fumigati</taxon>
    </lineage>
</organism>
<evidence type="ECO:0000313" key="1">
    <source>
        <dbReference type="EMBL" id="GIJ81636.1"/>
    </source>
</evidence>
<proteinExistence type="predicted"/>
<keyword evidence="2" id="KW-1185">Reference proteome</keyword>
<sequence>MAARLWITLAGIISKSISELFEFKRDGISIFKSIHLKQEDKEHALKFLAEVGHDLFKQIFYSNRSDTNTHKIADYLCKELNCSRTYKIQVVAEKAPIPWGILYARKETEKPSWDYFIGMRHMLEQKSLRNPDILREMTSTICSSPKLFVGANLTTEKEFGDYVERQRNWWIARASDNSIEIHTTEK</sequence>
<protein>
    <submittedName>
        <fullName evidence="1">Uncharacterized protein</fullName>
    </submittedName>
</protein>
<evidence type="ECO:0000313" key="2">
    <source>
        <dbReference type="Proteomes" id="UP001043456"/>
    </source>
</evidence>
<dbReference type="AlphaFoldDB" id="A0A9P3B5N3"/>
<comment type="caution">
    <text evidence="1">The sequence shown here is derived from an EMBL/GenBank/DDBJ whole genome shotgun (WGS) entry which is preliminary data.</text>
</comment>
<dbReference type="OrthoDB" id="10576286at2759"/>
<name>A0A9P3B5N3_9EURO</name>
<dbReference type="GeneID" id="66998748"/>
<gene>
    <name evidence="1" type="ORF">Asppvi_000135</name>
</gene>
<accession>A0A9P3B5N3</accession>